<evidence type="ECO:0000313" key="5">
    <source>
        <dbReference type="EMBL" id="KAF6811397.1"/>
    </source>
</evidence>
<dbReference type="OrthoDB" id="4850855at2759"/>
<feature type="region of interest" description="Disordered" evidence="4">
    <location>
        <begin position="20"/>
        <end position="56"/>
    </location>
</feature>
<keyword evidence="6" id="KW-1185">Reference proteome</keyword>
<dbReference type="SUPFAM" id="SSF57850">
    <property type="entry name" value="RING/U-box"/>
    <property type="match status" value="1"/>
</dbReference>
<dbReference type="Proteomes" id="UP000639643">
    <property type="component" value="Unassembled WGS sequence"/>
</dbReference>
<gene>
    <name evidence="5" type="ORF">CMUS01_13266</name>
</gene>
<evidence type="ECO:0000256" key="3">
    <source>
        <dbReference type="ARBA" id="ARBA00022833"/>
    </source>
</evidence>
<organism evidence="5 6">
    <name type="scientific">Colletotrichum musicola</name>
    <dbReference type="NCBI Taxonomy" id="2175873"/>
    <lineage>
        <taxon>Eukaryota</taxon>
        <taxon>Fungi</taxon>
        <taxon>Dikarya</taxon>
        <taxon>Ascomycota</taxon>
        <taxon>Pezizomycotina</taxon>
        <taxon>Sordariomycetes</taxon>
        <taxon>Hypocreomycetidae</taxon>
        <taxon>Glomerellales</taxon>
        <taxon>Glomerellaceae</taxon>
        <taxon>Colletotrichum</taxon>
        <taxon>Colletotrichum orchidearum species complex</taxon>
    </lineage>
</organism>
<keyword evidence="1" id="KW-0479">Metal-binding</keyword>
<evidence type="ECO:0000256" key="2">
    <source>
        <dbReference type="ARBA" id="ARBA00022771"/>
    </source>
</evidence>
<keyword evidence="2" id="KW-0863">Zinc-finger</keyword>
<proteinExistence type="predicted"/>
<evidence type="ECO:0000256" key="1">
    <source>
        <dbReference type="ARBA" id="ARBA00022723"/>
    </source>
</evidence>
<evidence type="ECO:0000256" key="4">
    <source>
        <dbReference type="SAM" id="MobiDB-lite"/>
    </source>
</evidence>
<reference evidence="5" key="1">
    <citation type="journal article" date="2020" name="Phytopathology">
        <title>Genome Sequence Resources of Colletotrichum truncatum, C. plurivorum, C. musicola, and C. sojae: Four Species Pathogenic to Soybean (Glycine max).</title>
        <authorList>
            <person name="Rogerio F."/>
            <person name="Boufleur T.R."/>
            <person name="Ciampi-Guillardi M."/>
            <person name="Sukno S.A."/>
            <person name="Thon M.R."/>
            <person name="Massola Junior N.S."/>
            <person name="Baroncelli R."/>
        </authorList>
    </citation>
    <scope>NUCLEOTIDE SEQUENCE</scope>
    <source>
        <strain evidence="5">LFN0074</strain>
    </source>
</reference>
<dbReference type="GO" id="GO:0008270">
    <property type="term" value="F:zinc ion binding"/>
    <property type="evidence" value="ECO:0007669"/>
    <property type="project" value="UniProtKB-KW"/>
</dbReference>
<protein>
    <recommendedName>
        <fullName evidence="7">ZZ-type domain-containing protein</fullName>
    </recommendedName>
</protein>
<dbReference type="AlphaFoldDB" id="A0A8H6MWB6"/>
<sequence>MDNLILVNYGKTTYEFSRPAPWKTPTPKDQRYVPSGIANPVYEDGNGSEDRKVTEIRQHSARCDGSGCQSPSRRRQPILGRRYKCLDCTVSNGMDFCETCALIPGQGVGHDASHRLVELEATECALCKDGKQERHPATALRGPHWEISAPITVLIRIAELGKCGHCAMIWTALTHCPPREEWPPPDDEMLTIRERRPWANCFEYAVVRRTSEDDL</sequence>
<name>A0A8H6MWB6_9PEZI</name>
<dbReference type="Gene3D" id="3.30.60.90">
    <property type="match status" value="1"/>
</dbReference>
<comment type="caution">
    <text evidence="5">The sequence shown here is derived from an EMBL/GenBank/DDBJ whole genome shotgun (WGS) entry which is preliminary data.</text>
</comment>
<accession>A0A8H6MWB6</accession>
<keyword evidence="3" id="KW-0862">Zinc</keyword>
<evidence type="ECO:0000313" key="6">
    <source>
        <dbReference type="Proteomes" id="UP000639643"/>
    </source>
</evidence>
<evidence type="ECO:0008006" key="7">
    <source>
        <dbReference type="Google" id="ProtNLM"/>
    </source>
</evidence>
<dbReference type="EMBL" id="WIGM01000818">
    <property type="protein sequence ID" value="KAF6811397.1"/>
    <property type="molecule type" value="Genomic_DNA"/>
</dbReference>
<dbReference type="InterPro" id="IPR043145">
    <property type="entry name" value="Znf_ZZ_sf"/>
</dbReference>